<proteinExistence type="inferred from homology"/>
<dbReference type="InterPro" id="IPR019821">
    <property type="entry name" value="Kinesin_motor_CS"/>
</dbReference>
<dbReference type="GO" id="GO:0005737">
    <property type="term" value="C:cytoplasm"/>
    <property type="evidence" value="ECO:0007669"/>
    <property type="project" value="UniProtKB-ARBA"/>
</dbReference>
<dbReference type="InterPro" id="IPR001752">
    <property type="entry name" value="Kinesin_motor_dom"/>
</dbReference>
<evidence type="ECO:0000256" key="3">
    <source>
        <dbReference type="ARBA" id="ARBA00022553"/>
    </source>
</evidence>
<evidence type="ECO:0000256" key="10">
    <source>
        <dbReference type="SAM" id="Coils"/>
    </source>
</evidence>
<dbReference type="EnsemblMetazoa" id="CLYHEMT013210.1">
    <property type="protein sequence ID" value="CLYHEMP013210.1"/>
    <property type="gene ID" value="CLYHEMG013210"/>
</dbReference>
<dbReference type="Pfam" id="PF00225">
    <property type="entry name" value="Kinesin"/>
    <property type="match status" value="1"/>
</dbReference>
<dbReference type="OrthoDB" id="3176171at2759"/>
<dbReference type="RefSeq" id="XP_066916908.1">
    <property type="nucleotide sequence ID" value="XM_067060807.1"/>
</dbReference>
<keyword evidence="15" id="KW-1185">Reference proteome</keyword>
<feature type="binding site" evidence="9">
    <location>
        <begin position="93"/>
        <end position="100"/>
    </location>
    <ligand>
        <name>ATP</name>
        <dbReference type="ChEBI" id="CHEBI:30616"/>
    </ligand>
</feature>
<evidence type="ECO:0000256" key="9">
    <source>
        <dbReference type="PROSITE-ProRule" id="PRU00283"/>
    </source>
</evidence>
<dbReference type="InterPro" id="IPR000253">
    <property type="entry name" value="FHA_dom"/>
</dbReference>
<evidence type="ECO:0000259" key="12">
    <source>
        <dbReference type="PROSITE" id="PS50006"/>
    </source>
</evidence>
<evidence type="ECO:0000256" key="1">
    <source>
        <dbReference type="ARBA" id="ARBA00004245"/>
    </source>
</evidence>
<reference evidence="14" key="1">
    <citation type="submission" date="2021-01" db="UniProtKB">
        <authorList>
            <consortium name="EnsemblMetazoa"/>
        </authorList>
    </citation>
    <scope>IDENTIFICATION</scope>
</reference>
<comment type="subcellular location">
    <subcellularLocation>
        <location evidence="1">Cytoplasm</location>
        <location evidence="1">Cytoskeleton</location>
    </subcellularLocation>
</comment>
<evidence type="ECO:0000256" key="8">
    <source>
        <dbReference type="ARBA" id="ARBA00023212"/>
    </source>
</evidence>
<keyword evidence="7 9" id="KW-0505">Motor protein</keyword>
<dbReference type="InterPro" id="IPR027417">
    <property type="entry name" value="P-loop_NTPase"/>
</dbReference>
<feature type="coiled-coil region" evidence="10">
    <location>
        <begin position="795"/>
        <end position="928"/>
    </location>
</feature>
<dbReference type="InterPro" id="IPR008984">
    <property type="entry name" value="SMAD_FHA_dom_sf"/>
</dbReference>
<dbReference type="CDD" id="cd22708">
    <property type="entry name" value="FHA_KIF16"/>
    <property type="match status" value="1"/>
</dbReference>
<evidence type="ECO:0008006" key="16">
    <source>
        <dbReference type="Google" id="ProtNLM"/>
    </source>
</evidence>
<dbReference type="InterPro" id="IPR036961">
    <property type="entry name" value="Kinesin_motor_dom_sf"/>
</dbReference>
<dbReference type="FunFam" id="2.60.200.20:FF:000005">
    <property type="entry name" value="Kinesin family member 16B"/>
    <property type="match status" value="1"/>
</dbReference>
<sequence>MASVKVAVRVRPINKRERDMDSKVIIKMEKKKTTIINPALESDVKDFSYDHSYWSVDSKDKHFTNQAQVFSDLGMDVIDSAFQGYNACIFAYGQTGSGKSYTMMGCNDAYGLIPRICESMYSRMAGEQQESNNKIEFKTEVSYLEIYNERVRDLLRSTPKKGDAYNLKVREHPKEGPYVQDLTKHIVSKYSDIEKLMDVGNNNRTTASTNMNDTSSRSHAIFTINFTQAKFYTDMPSETVSKMHLVDLAGSERANSTGATGQRLKEGANINKSLVTLGTVISALAEASTNEHNTPRSKKLFIPYRDSVLTWLLKDSLGGNSKTIMIAAISPADVNYAETISTLRYANRAKNIINKPTVNEDANVKLIRELREEIESLRTMLHTANPDLATKESIAHEKNIAAKLQKNEAQVEQLYKQWNNKWKETHKIMEEKALAFRREGFGIKMESDLPHLICIDDDILSTGVTLYHLNEGRTHVGRDDAKVKQDIVLRGPGIESEHCLLESIEGTVTLHPIAVECSVNGKNVNKPLRLSQGAVVLLGKTNMFRFNHPGEAAKLRQKFASVDNLASVVPTKELEKPSYLFYNAGMEMERRYHEEANDLERRRKELEDKQQQDVKMIEQARFELENLQNERKVAEEEQKRVMEETQKRLEKQRKHLDDLKQEQDQAKENAHRELHELKKRIQQEQEMEKAKFDEEMKKLLQLQEVQQKSVKDKEELLAKQKAEMEQDMLNQKEMIETQRSEVIRLQQEYDNYKPAPSPQKKREPSVVEEDIAEGVVEGAEGGTDDQPKKVEVEKSGDLRARLETLEAEYEEASKIAQKEIQEAKGNLKKAEMETLQGKVGLMEGKMALQKHWKELEALQSKHKKKQEDIQSRIREIRGKVDKADVVEEEQLVKKEKSIVERRKARKKVEEATQKLMEMENNSRKLTRTESLSLNQDLMEWQNKEEVHEMQEERKILMELLSKHQVALVKASQLVTETKTKLQSHIENETTVVGPVREQLATYEREMDDLKKTEEALEKECQELDRDTKERKKILYKQRKRINLLEKQHAQSCGQEGLQGEELEEYQREREAELELIHREKAVLHEMEDKYRKDQKLSELDIGEKCQELEQQKNELSDKISSERKKLTELIAVHDETREFIEAELNGRKEILKLSKEKVMRDKKELAKLDMKQQKTATKAAEELFMMAEVLEKELADSGKKEELAKIKDHRRKLQELDRQLRLAERKERFTANDGAEGMTGPDGQQCVIL</sequence>
<feature type="coiled-coil region" evidence="10">
    <location>
        <begin position="999"/>
        <end position="1029"/>
    </location>
</feature>
<dbReference type="Gene3D" id="3.40.850.10">
    <property type="entry name" value="Kinesin motor domain"/>
    <property type="match status" value="1"/>
</dbReference>
<evidence type="ECO:0000259" key="13">
    <source>
        <dbReference type="PROSITE" id="PS50067"/>
    </source>
</evidence>
<dbReference type="Gene3D" id="2.60.200.20">
    <property type="match status" value="1"/>
</dbReference>
<dbReference type="PRINTS" id="PR00380">
    <property type="entry name" value="KINESINHEAVY"/>
</dbReference>
<dbReference type="SUPFAM" id="SSF49879">
    <property type="entry name" value="SMAD/FHA domain"/>
    <property type="match status" value="1"/>
</dbReference>
<dbReference type="FunFam" id="3.40.850.10:FF:000021">
    <property type="entry name" value="kinesin-like protein KIF16B isoform X1"/>
    <property type="match status" value="1"/>
</dbReference>
<evidence type="ECO:0000313" key="14">
    <source>
        <dbReference type="EnsemblMetazoa" id="CLYHEMP013210.1"/>
    </source>
</evidence>
<feature type="coiled-coil region" evidence="10">
    <location>
        <begin position="1062"/>
        <end position="1125"/>
    </location>
</feature>
<dbReference type="GeneID" id="136804067"/>
<dbReference type="SUPFAM" id="SSF52540">
    <property type="entry name" value="P-loop containing nucleoside triphosphate hydrolases"/>
    <property type="match status" value="1"/>
</dbReference>
<dbReference type="PROSITE" id="PS50006">
    <property type="entry name" value="FHA_DOMAIN"/>
    <property type="match status" value="1"/>
</dbReference>
<feature type="domain" description="FHA" evidence="12">
    <location>
        <begin position="474"/>
        <end position="525"/>
    </location>
</feature>
<dbReference type="PROSITE" id="PS00411">
    <property type="entry name" value="KINESIN_MOTOR_1"/>
    <property type="match status" value="1"/>
</dbReference>
<dbReference type="CDD" id="cd01365">
    <property type="entry name" value="KISc_KIF1A_KIF1B"/>
    <property type="match status" value="1"/>
</dbReference>
<evidence type="ECO:0000256" key="5">
    <source>
        <dbReference type="ARBA" id="ARBA00022840"/>
    </source>
</evidence>
<accession>A0A7M5WU99</accession>
<keyword evidence="3" id="KW-0597">Phosphoprotein</keyword>
<dbReference type="PANTHER" id="PTHR47117:SF6">
    <property type="entry name" value="KINESIN-LIKE PROTEIN KIF16B"/>
    <property type="match status" value="1"/>
</dbReference>
<dbReference type="SMART" id="SM00129">
    <property type="entry name" value="KISc"/>
    <property type="match status" value="1"/>
</dbReference>
<evidence type="ECO:0000313" key="15">
    <source>
        <dbReference type="Proteomes" id="UP000594262"/>
    </source>
</evidence>
<feature type="region of interest" description="Disordered" evidence="11">
    <location>
        <begin position="1228"/>
        <end position="1249"/>
    </location>
</feature>
<evidence type="ECO:0000256" key="7">
    <source>
        <dbReference type="ARBA" id="ARBA00023175"/>
    </source>
</evidence>
<dbReference type="GO" id="GO:0007018">
    <property type="term" value="P:microtubule-based movement"/>
    <property type="evidence" value="ECO:0007669"/>
    <property type="project" value="InterPro"/>
</dbReference>
<name>A0A7M5WU99_9CNID</name>
<keyword evidence="6 10" id="KW-0175">Coiled coil</keyword>
<dbReference type="Proteomes" id="UP000594262">
    <property type="component" value="Unplaced"/>
</dbReference>
<feature type="coiled-coil region" evidence="10">
    <location>
        <begin position="589"/>
        <end position="748"/>
    </location>
</feature>
<evidence type="ECO:0000256" key="2">
    <source>
        <dbReference type="ARBA" id="ARBA00022490"/>
    </source>
</evidence>
<keyword evidence="8" id="KW-0206">Cytoskeleton</keyword>
<dbReference type="GO" id="GO:0003777">
    <property type="term" value="F:microtubule motor activity"/>
    <property type="evidence" value="ECO:0007669"/>
    <property type="project" value="InterPro"/>
</dbReference>
<evidence type="ECO:0000256" key="4">
    <source>
        <dbReference type="ARBA" id="ARBA00022741"/>
    </source>
</evidence>
<dbReference type="PROSITE" id="PS50067">
    <property type="entry name" value="KINESIN_MOTOR_2"/>
    <property type="match status" value="1"/>
</dbReference>
<dbReference type="PANTHER" id="PTHR47117">
    <property type="entry name" value="STAR-RELATED LIPID TRANSFER PROTEIN 9"/>
    <property type="match status" value="1"/>
</dbReference>
<keyword evidence="5 9" id="KW-0067">ATP-binding</keyword>
<keyword evidence="4 9" id="KW-0547">Nucleotide-binding</keyword>
<comment type="similarity">
    <text evidence="9">Belongs to the TRAFAC class myosin-kinesin ATPase superfamily. Kinesin family.</text>
</comment>
<keyword evidence="2" id="KW-0963">Cytoplasm</keyword>
<protein>
    <recommendedName>
        <fullName evidence="16">Kinesin-like protein KIF16B</fullName>
    </recommendedName>
</protein>
<dbReference type="GO" id="GO:0005524">
    <property type="term" value="F:ATP binding"/>
    <property type="evidence" value="ECO:0007669"/>
    <property type="project" value="UniProtKB-UniRule"/>
</dbReference>
<feature type="domain" description="Kinesin motor" evidence="13">
    <location>
        <begin position="3"/>
        <end position="352"/>
    </location>
</feature>
<dbReference type="GO" id="GO:0008017">
    <property type="term" value="F:microtubule binding"/>
    <property type="evidence" value="ECO:0007669"/>
    <property type="project" value="InterPro"/>
</dbReference>
<evidence type="ECO:0000256" key="11">
    <source>
        <dbReference type="SAM" id="MobiDB-lite"/>
    </source>
</evidence>
<organism evidence="14 15">
    <name type="scientific">Clytia hemisphaerica</name>
    <dbReference type="NCBI Taxonomy" id="252671"/>
    <lineage>
        <taxon>Eukaryota</taxon>
        <taxon>Metazoa</taxon>
        <taxon>Cnidaria</taxon>
        <taxon>Hydrozoa</taxon>
        <taxon>Hydroidolina</taxon>
        <taxon>Leptothecata</taxon>
        <taxon>Obeliida</taxon>
        <taxon>Clytiidae</taxon>
        <taxon>Clytia</taxon>
    </lineage>
</organism>
<dbReference type="Pfam" id="PF00498">
    <property type="entry name" value="FHA"/>
    <property type="match status" value="1"/>
</dbReference>
<dbReference type="AlphaFoldDB" id="A0A7M5WU99"/>
<evidence type="ECO:0000256" key="6">
    <source>
        <dbReference type="ARBA" id="ARBA00023054"/>
    </source>
</evidence>
<dbReference type="GO" id="GO:0005856">
    <property type="term" value="C:cytoskeleton"/>
    <property type="evidence" value="ECO:0007669"/>
    <property type="project" value="UniProtKB-SubCell"/>
</dbReference>